<feature type="compositionally biased region" description="Basic residues" evidence="4">
    <location>
        <begin position="245"/>
        <end position="255"/>
    </location>
</feature>
<protein>
    <recommendedName>
        <fullName evidence="5">F-box domain-containing protein</fullName>
    </recommendedName>
</protein>
<reference evidence="6 7" key="1">
    <citation type="submission" date="2016-07" db="EMBL/GenBank/DDBJ databases">
        <title>Pervasive Adenine N6-methylation of Active Genes in Fungi.</title>
        <authorList>
            <consortium name="DOE Joint Genome Institute"/>
            <person name="Mondo S.J."/>
            <person name="Dannebaum R.O."/>
            <person name="Kuo R.C."/>
            <person name="Labutti K."/>
            <person name="Haridas S."/>
            <person name="Kuo A."/>
            <person name="Salamov A."/>
            <person name="Ahrendt S.R."/>
            <person name="Lipzen A."/>
            <person name="Sullivan W."/>
            <person name="Andreopoulos W.B."/>
            <person name="Clum A."/>
            <person name="Lindquist E."/>
            <person name="Daum C."/>
            <person name="Ramamoorthy G.K."/>
            <person name="Gryganskyi A."/>
            <person name="Culley D."/>
            <person name="Magnuson J.K."/>
            <person name="James T.Y."/>
            <person name="O'Malley M.A."/>
            <person name="Stajich J.E."/>
            <person name="Spatafora J.W."/>
            <person name="Visel A."/>
            <person name="Grigoriev I.V."/>
        </authorList>
    </citation>
    <scope>NUCLEOTIDE SEQUENCE [LARGE SCALE GENOMIC DNA]</scope>
    <source>
        <strain evidence="6 7">62-1032</strain>
    </source>
</reference>
<feature type="region of interest" description="Disordered" evidence="4">
    <location>
        <begin position="182"/>
        <end position="344"/>
    </location>
</feature>
<feature type="region of interest" description="Disordered" evidence="4">
    <location>
        <begin position="1"/>
        <end position="73"/>
    </location>
</feature>
<feature type="domain" description="F-box" evidence="5">
    <location>
        <begin position="466"/>
        <end position="513"/>
    </location>
</feature>
<dbReference type="STRING" id="106004.A0A1Y2D7U5"/>
<dbReference type="InterPro" id="IPR036322">
    <property type="entry name" value="WD40_repeat_dom_sf"/>
</dbReference>
<feature type="compositionally biased region" description="Low complexity" evidence="4">
    <location>
        <begin position="1051"/>
        <end position="1060"/>
    </location>
</feature>
<dbReference type="InterPro" id="IPR015943">
    <property type="entry name" value="WD40/YVTN_repeat-like_dom_sf"/>
</dbReference>
<dbReference type="PROSITE" id="PS50181">
    <property type="entry name" value="FBOX"/>
    <property type="match status" value="1"/>
</dbReference>
<dbReference type="InterPro" id="IPR001680">
    <property type="entry name" value="WD40_rpt"/>
</dbReference>
<dbReference type="GO" id="GO:0010992">
    <property type="term" value="P:ubiquitin recycling"/>
    <property type="evidence" value="ECO:0007669"/>
    <property type="project" value="TreeGrafter"/>
</dbReference>
<comment type="caution">
    <text evidence="6">The sequence shown here is derived from an EMBL/GenBank/DDBJ whole genome shotgun (WGS) entry which is preliminary data.</text>
</comment>
<evidence type="ECO:0000259" key="5">
    <source>
        <dbReference type="PROSITE" id="PS50181"/>
    </source>
</evidence>
<sequence>MSSSRRVGDGVQPGLIRPIDSQVRSITSTRHNTSSHQPPPTHPTPLLPSSTTSTSTTLPSTTTLPPSSTGYSEFHLAPATRTSVVTTTTTTTVHFAPILLPRSKQIHPKHSSFSHHPPPLTPKSTFANFIQQEERRAGTEDALRLDPKVYPLSQVAFPGGVKRFRMELGALEGVFYEDGRQAAVEREEREELERERERRDETDALGEEGDGVDGAEGGGEQRMDKGKGKAGATAASLSRSDRGPLHQRRVSRRPRSVQGGSISGVAGLGGGTSGFIPEEEDDDMDDLDSTFRISPGPPRKRPRANSHSQQLAPEQQQQRDSSVESDVGGQQQPPSTATSPLFTGGALGLTNAAASAAATAATLPSPNMSPPSPVPTFAGEDSQEDKKERLSAMDDEEEEGDDLNSPQFDLGSGQALSGLLSLPDFINTFDQLSPALQSYFIFTFLKRSSIPVLQTINNIVTPALRRDFLTDLPPELGVHILGFLDAKALCRASVVCKGWRRLADGEWRVWKERLVKDELWVGDGSEEKEAKEIAGGSKENLFLKRWRAGVWDQPARTTWTGKIEDEAMHVDAFGPTASTSRRLSHSVKLASPSSSREASPFPHAHFTHPYKILYRRRFETRRNWAEKTPKRTTFACNANNVVTCLQFDKDKIVSASDDHSINVFDTRTGASKARLSGHDGGVWALQYIGNILVSGSTDRTVRVWDLDRNKCTHTFVGHTSTVRCLQIVEPENINPDPHGDPIWEPAYPLIVTGSRDWSLRVWKLPAPGKDAEYHPVVPQSPTEENTDPSDNPFHLRHLAGHRHAVRALAAHGRTLVSGSYDCQVRVWDILTGECRHRLVGHSQKVYSVVFDHRRKQCASGSMDGTVRLWSTDSGECLATLDGHSSLVGLLGLSFRHLVSAAADSTLRIWDPKTGDCRHTLAAHSGAITCFQHDEYKVVSGSDGTLKMWDVRDGSFTRDLLTGLTGVWQVSFDQRFCVAAVQRNGQSEFEILDFGPVDYEEIQEEEERERREQLRIVKIEEEEDESSDEDMGRRPSILGGVSRAAAAAAAAAANANANDSPAPAPRLRPPPTMLRPAEFPPAAGSSSSSSLRLDVGTSTSTTTTPSRVVRRTGSSRNLLAQAQAANSSTTSTTTQTVPAVVPPILPTTTTTPTSYRPRPTIGGATSRGGEEDDAEGEGDAEEEEEEMDYETGEVEDEDGLAMDLTGEDGEEEARGEW</sequence>
<evidence type="ECO:0000256" key="2">
    <source>
        <dbReference type="ARBA" id="ARBA00022737"/>
    </source>
</evidence>
<organism evidence="6 7">
    <name type="scientific">Leucosporidium creatinivorum</name>
    <dbReference type="NCBI Taxonomy" id="106004"/>
    <lineage>
        <taxon>Eukaryota</taxon>
        <taxon>Fungi</taxon>
        <taxon>Dikarya</taxon>
        <taxon>Basidiomycota</taxon>
        <taxon>Pucciniomycotina</taxon>
        <taxon>Microbotryomycetes</taxon>
        <taxon>Leucosporidiales</taxon>
        <taxon>Leucosporidium</taxon>
    </lineage>
</organism>
<feature type="repeat" description="WD" evidence="3">
    <location>
        <begin position="880"/>
        <end position="919"/>
    </location>
</feature>
<dbReference type="PANTHER" id="PTHR19849">
    <property type="entry name" value="PHOSPHOLIPASE A-2-ACTIVATING PROTEIN"/>
    <property type="match status" value="1"/>
</dbReference>
<feature type="repeat" description="WD" evidence="3">
    <location>
        <begin position="838"/>
        <end position="879"/>
    </location>
</feature>
<feature type="compositionally biased region" description="Low complexity" evidence="4">
    <location>
        <begin position="256"/>
        <end position="265"/>
    </location>
</feature>
<dbReference type="PROSITE" id="PS50082">
    <property type="entry name" value="WD_REPEATS_2"/>
    <property type="match status" value="5"/>
</dbReference>
<dbReference type="InParanoid" id="A0A1Y2D7U5"/>
<feature type="compositionally biased region" description="Basic and acidic residues" evidence="4">
    <location>
        <begin position="182"/>
        <end position="202"/>
    </location>
</feature>
<feature type="compositionally biased region" description="Acidic residues" evidence="4">
    <location>
        <begin position="203"/>
        <end position="213"/>
    </location>
</feature>
<gene>
    <name evidence="6" type="ORF">BCR35DRAFT_284436</name>
</gene>
<dbReference type="CDD" id="cd00200">
    <property type="entry name" value="WD40"/>
    <property type="match status" value="1"/>
</dbReference>
<dbReference type="InterPro" id="IPR020472">
    <property type="entry name" value="WD40_PAC1"/>
</dbReference>
<dbReference type="Gene3D" id="2.130.10.10">
    <property type="entry name" value="YVTN repeat-like/Quinoprotein amine dehydrogenase"/>
    <property type="match status" value="1"/>
</dbReference>
<feature type="region of interest" description="Disordered" evidence="4">
    <location>
        <begin position="361"/>
        <end position="408"/>
    </location>
</feature>
<feature type="region of interest" description="Disordered" evidence="4">
    <location>
        <begin position="1051"/>
        <end position="1216"/>
    </location>
</feature>
<dbReference type="InterPro" id="IPR019775">
    <property type="entry name" value="WD40_repeat_CS"/>
</dbReference>
<feature type="compositionally biased region" description="Polar residues" evidence="4">
    <location>
        <begin position="22"/>
        <end position="32"/>
    </location>
</feature>
<dbReference type="PROSITE" id="PS50294">
    <property type="entry name" value="WD_REPEATS_REGION"/>
    <property type="match status" value="3"/>
</dbReference>
<dbReference type="Proteomes" id="UP000193467">
    <property type="component" value="Unassembled WGS sequence"/>
</dbReference>
<dbReference type="GO" id="GO:0043161">
    <property type="term" value="P:proteasome-mediated ubiquitin-dependent protein catabolic process"/>
    <property type="evidence" value="ECO:0007669"/>
    <property type="project" value="TreeGrafter"/>
</dbReference>
<feature type="repeat" description="WD" evidence="3">
    <location>
        <begin position="920"/>
        <end position="958"/>
    </location>
</feature>
<feature type="repeat" description="WD" evidence="3">
    <location>
        <begin position="675"/>
        <end position="714"/>
    </location>
</feature>
<feature type="compositionally biased region" description="Low complexity" evidence="4">
    <location>
        <begin position="1084"/>
        <end position="1138"/>
    </location>
</feature>
<feature type="compositionally biased region" description="Acidic residues" evidence="4">
    <location>
        <begin position="393"/>
        <end position="402"/>
    </location>
</feature>
<dbReference type="Pfam" id="PF12937">
    <property type="entry name" value="F-box-like"/>
    <property type="match status" value="1"/>
</dbReference>
<keyword evidence="1 3" id="KW-0853">WD repeat</keyword>
<feature type="compositionally biased region" description="Pro residues" evidence="4">
    <location>
        <begin position="37"/>
        <end position="46"/>
    </location>
</feature>
<dbReference type="InterPro" id="IPR001810">
    <property type="entry name" value="F-box_dom"/>
</dbReference>
<evidence type="ECO:0000256" key="3">
    <source>
        <dbReference type="PROSITE-ProRule" id="PRU00221"/>
    </source>
</evidence>
<dbReference type="EMBL" id="MCGR01000091">
    <property type="protein sequence ID" value="ORY55331.1"/>
    <property type="molecule type" value="Genomic_DNA"/>
</dbReference>
<evidence type="ECO:0000256" key="1">
    <source>
        <dbReference type="ARBA" id="ARBA00022574"/>
    </source>
</evidence>
<dbReference type="SUPFAM" id="SSF50978">
    <property type="entry name" value="WD40 repeat-like"/>
    <property type="match status" value="1"/>
</dbReference>
<dbReference type="GO" id="GO:0005737">
    <property type="term" value="C:cytoplasm"/>
    <property type="evidence" value="ECO:0007669"/>
    <property type="project" value="TreeGrafter"/>
</dbReference>
<dbReference type="PRINTS" id="PR00320">
    <property type="entry name" value="GPROTEINBRPT"/>
</dbReference>
<proteinExistence type="predicted"/>
<feature type="compositionally biased region" description="Acidic residues" evidence="4">
    <location>
        <begin position="277"/>
        <end position="288"/>
    </location>
</feature>
<evidence type="ECO:0000256" key="4">
    <source>
        <dbReference type="SAM" id="MobiDB-lite"/>
    </source>
</evidence>
<dbReference type="Pfam" id="PF00400">
    <property type="entry name" value="WD40"/>
    <property type="match status" value="7"/>
</dbReference>
<dbReference type="OrthoDB" id="190105at2759"/>
<dbReference type="Gene3D" id="1.20.1280.50">
    <property type="match status" value="1"/>
</dbReference>
<feature type="compositionally biased region" description="Pro residues" evidence="4">
    <location>
        <begin position="1061"/>
        <end position="1072"/>
    </location>
</feature>
<name>A0A1Y2D7U5_9BASI</name>
<evidence type="ECO:0000313" key="7">
    <source>
        <dbReference type="Proteomes" id="UP000193467"/>
    </source>
</evidence>
<dbReference type="GO" id="GO:0005634">
    <property type="term" value="C:nucleus"/>
    <property type="evidence" value="ECO:0007669"/>
    <property type="project" value="TreeGrafter"/>
</dbReference>
<dbReference type="InterPro" id="IPR036047">
    <property type="entry name" value="F-box-like_dom_sf"/>
</dbReference>
<dbReference type="PANTHER" id="PTHR19849:SF1">
    <property type="entry name" value="F-BOX_WD REPEAT-CONTAINING PROTEIN 7"/>
    <property type="match status" value="1"/>
</dbReference>
<feature type="compositionally biased region" description="Low complexity" evidence="4">
    <location>
        <begin position="47"/>
        <end position="69"/>
    </location>
</feature>
<dbReference type="GO" id="GO:0043130">
    <property type="term" value="F:ubiquitin binding"/>
    <property type="evidence" value="ECO:0007669"/>
    <property type="project" value="TreeGrafter"/>
</dbReference>
<dbReference type="SMART" id="SM00320">
    <property type="entry name" value="WD40"/>
    <property type="match status" value="7"/>
</dbReference>
<feature type="compositionally biased region" description="Acidic residues" evidence="4">
    <location>
        <begin position="1169"/>
        <end position="1210"/>
    </location>
</feature>
<dbReference type="PROSITE" id="PS00678">
    <property type="entry name" value="WD_REPEATS_1"/>
    <property type="match status" value="2"/>
</dbReference>
<feature type="compositionally biased region" description="Polar residues" evidence="4">
    <location>
        <begin position="328"/>
        <end position="341"/>
    </location>
</feature>
<feature type="compositionally biased region" description="Polar residues" evidence="4">
    <location>
        <begin position="305"/>
        <end position="320"/>
    </location>
</feature>
<feature type="compositionally biased region" description="Low complexity" evidence="4">
    <location>
        <begin position="1145"/>
        <end position="1159"/>
    </location>
</feature>
<keyword evidence="2" id="KW-0677">Repeat</keyword>
<dbReference type="AlphaFoldDB" id="A0A1Y2D7U5"/>
<dbReference type="SUPFAM" id="SSF81383">
    <property type="entry name" value="F-box domain"/>
    <property type="match status" value="1"/>
</dbReference>
<keyword evidence="7" id="KW-1185">Reference proteome</keyword>
<feature type="repeat" description="WD" evidence="3">
    <location>
        <begin position="798"/>
        <end position="837"/>
    </location>
</feature>
<accession>A0A1Y2D7U5</accession>
<evidence type="ECO:0000313" key="6">
    <source>
        <dbReference type="EMBL" id="ORY55331.1"/>
    </source>
</evidence>
<dbReference type="SMART" id="SM00256">
    <property type="entry name" value="FBOX"/>
    <property type="match status" value="1"/>
</dbReference>